<dbReference type="InterPro" id="IPR008988">
    <property type="entry name" value="Transcriptional_repressor_C"/>
</dbReference>
<evidence type="ECO:0000256" key="1">
    <source>
        <dbReference type="ARBA" id="ARBA00023004"/>
    </source>
</evidence>
<dbReference type="RefSeq" id="WP_301663424.1">
    <property type="nucleotide sequence ID" value="NZ_VCYH01000003.1"/>
</dbReference>
<dbReference type="Pfam" id="PF04023">
    <property type="entry name" value="FeoA"/>
    <property type="match status" value="1"/>
</dbReference>
<evidence type="ECO:0000259" key="2">
    <source>
        <dbReference type="SMART" id="SM00899"/>
    </source>
</evidence>
<comment type="caution">
    <text evidence="3">The sequence shown here is derived from an EMBL/GenBank/DDBJ whole genome shotgun (WGS) entry which is preliminary data.</text>
</comment>
<evidence type="ECO:0000313" key="4">
    <source>
        <dbReference type="Proteomes" id="UP001168338"/>
    </source>
</evidence>
<feature type="domain" description="Ferrous iron transporter FeoA-like" evidence="2">
    <location>
        <begin position="3"/>
        <end position="72"/>
    </location>
</feature>
<reference evidence="3" key="1">
    <citation type="submission" date="2019-05" db="EMBL/GenBank/DDBJ databases">
        <title>Methanoculleus sp. FWC-SCC1, a methanogenic archaeon isolated from deep marine cold seep.</title>
        <authorList>
            <person name="Chen Y.-W."/>
            <person name="Chen S.-C."/>
            <person name="Teng N.-H."/>
            <person name="Lai M.-C."/>
        </authorList>
    </citation>
    <scope>NUCLEOTIDE SEQUENCE</scope>
    <source>
        <strain evidence="3">FWC-SCC1</strain>
    </source>
</reference>
<dbReference type="Gene3D" id="2.30.30.90">
    <property type="match status" value="1"/>
</dbReference>
<dbReference type="EMBL" id="VCYH01000003">
    <property type="protein sequence ID" value="MDN7024325.1"/>
    <property type="molecule type" value="Genomic_DNA"/>
</dbReference>
<dbReference type="Proteomes" id="UP001168338">
    <property type="component" value="Unassembled WGS sequence"/>
</dbReference>
<dbReference type="InterPro" id="IPR007167">
    <property type="entry name" value="Fe-transptr_FeoA-like"/>
</dbReference>
<gene>
    <name evidence="3" type="ORF">FGU65_05370</name>
</gene>
<sequence>MQKKVSDLEYGESGIVREILASQHDLSCLGIRRNKHLKMITRQPIKGPVVVIVDEMEVAMGIEIAAQVVVEIA</sequence>
<keyword evidence="1" id="KW-0408">Iron</keyword>
<accession>A0ABT8M8T1</accession>
<keyword evidence="4" id="KW-1185">Reference proteome</keyword>
<dbReference type="InterPro" id="IPR038157">
    <property type="entry name" value="FeoA_core_dom"/>
</dbReference>
<dbReference type="SUPFAM" id="SSF50037">
    <property type="entry name" value="C-terminal domain of transcriptional repressors"/>
    <property type="match status" value="1"/>
</dbReference>
<evidence type="ECO:0000313" key="3">
    <source>
        <dbReference type="EMBL" id="MDN7024325.1"/>
    </source>
</evidence>
<protein>
    <submittedName>
        <fullName evidence="3">Ferrous iron transport protein A</fullName>
    </submittedName>
</protein>
<proteinExistence type="predicted"/>
<name>A0ABT8M8T1_9EURY</name>
<dbReference type="SMART" id="SM00899">
    <property type="entry name" value="FeoA"/>
    <property type="match status" value="1"/>
</dbReference>
<organism evidence="3 4">
    <name type="scientific">Methanoculleus frigidifontis</name>
    <dbReference type="NCBI Taxonomy" id="2584085"/>
    <lineage>
        <taxon>Archaea</taxon>
        <taxon>Methanobacteriati</taxon>
        <taxon>Methanobacteriota</taxon>
        <taxon>Stenosarchaea group</taxon>
        <taxon>Methanomicrobia</taxon>
        <taxon>Methanomicrobiales</taxon>
        <taxon>Methanomicrobiaceae</taxon>
        <taxon>Methanoculleus</taxon>
    </lineage>
</organism>